<keyword evidence="1" id="KW-0732">Signal</keyword>
<dbReference type="SUPFAM" id="SSF57392">
    <property type="entry name" value="Defensin-like"/>
    <property type="match status" value="1"/>
</dbReference>
<reference evidence="3" key="2">
    <citation type="submission" date="2025-09" db="UniProtKB">
        <authorList>
            <consortium name="Ensembl"/>
        </authorList>
    </citation>
    <scope>IDENTIFICATION</scope>
</reference>
<evidence type="ECO:0000313" key="4">
    <source>
        <dbReference type="Proteomes" id="UP000694380"/>
    </source>
</evidence>
<dbReference type="Proteomes" id="UP000694380">
    <property type="component" value="Unplaced"/>
</dbReference>
<dbReference type="Pfam" id="PF00711">
    <property type="entry name" value="Defensin_beta"/>
    <property type="match status" value="1"/>
</dbReference>
<reference evidence="3" key="1">
    <citation type="submission" date="2025-08" db="UniProtKB">
        <authorList>
            <consortium name="Ensembl"/>
        </authorList>
    </citation>
    <scope>IDENTIFICATION</scope>
</reference>
<feature type="chain" id="PRO_5034597692" description="Beta-defensin-like domain-containing protein" evidence="1">
    <location>
        <begin position="22"/>
        <end position="71"/>
    </location>
</feature>
<evidence type="ECO:0000256" key="1">
    <source>
        <dbReference type="SAM" id="SignalP"/>
    </source>
</evidence>
<evidence type="ECO:0000259" key="2">
    <source>
        <dbReference type="Pfam" id="PF00711"/>
    </source>
</evidence>
<dbReference type="Gene3D" id="3.10.360.10">
    <property type="entry name" value="Antimicrobial Peptide, Beta-defensin 2, Chain A"/>
    <property type="match status" value="1"/>
</dbReference>
<accession>A0A8C3FB39</accession>
<dbReference type="AlphaFoldDB" id="A0A8C3FB39"/>
<dbReference type="GeneTree" id="ENSGT00960000188922"/>
<sequence>LLILPLKFYLTLFLSAEFSQAQNFNINCIRKGGFCFFWRCPQNWKLIGFCSNGYVCCIRRRWGLGSEDLGS</sequence>
<name>A0A8C3FB39_CHRPI</name>
<organism evidence="3 4">
    <name type="scientific">Chrysemys picta bellii</name>
    <name type="common">Western painted turtle</name>
    <name type="synonym">Emys bellii</name>
    <dbReference type="NCBI Taxonomy" id="8478"/>
    <lineage>
        <taxon>Eukaryota</taxon>
        <taxon>Metazoa</taxon>
        <taxon>Chordata</taxon>
        <taxon>Craniata</taxon>
        <taxon>Vertebrata</taxon>
        <taxon>Euteleostomi</taxon>
        <taxon>Archelosauria</taxon>
        <taxon>Testudinata</taxon>
        <taxon>Testudines</taxon>
        <taxon>Cryptodira</taxon>
        <taxon>Durocryptodira</taxon>
        <taxon>Testudinoidea</taxon>
        <taxon>Emydidae</taxon>
        <taxon>Chrysemys</taxon>
    </lineage>
</organism>
<evidence type="ECO:0000313" key="3">
    <source>
        <dbReference type="Ensembl" id="ENSCPBP00000003722.1"/>
    </source>
</evidence>
<dbReference type="OMA" id="CCIRRRW"/>
<proteinExistence type="predicted"/>
<dbReference type="GO" id="GO:0005576">
    <property type="term" value="C:extracellular region"/>
    <property type="evidence" value="ECO:0007669"/>
    <property type="project" value="InterPro"/>
</dbReference>
<dbReference type="InterPro" id="IPR001855">
    <property type="entry name" value="Defensin_beta-like"/>
</dbReference>
<dbReference type="GO" id="GO:0006952">
    <property type="term" value="P:defense response"/>
    <property type="evidence" value="ECO:0007669"/>
    <property type="project" value="InterPro"/>
</dbReference>
<protein>
    <recommendedName>
        <fullName evidence="2">Beta-defensin-like domain-containing protein</fullName>
    </recommendedName>
</protein>
<feature type="signal peptide" evidence="1">
    <location>
        <begin position="1"/>
        <end position="21"/>
    </location>
</feature>
<dbReference type="Ensembl" id="ENSCPBT00000004545.1">
    <property type="protein sequence ID" value="ENSCPBP00000003722.1"/>
    <property type="gene ID" value="ENSCPBG00000003028.1"/>
</dbReference>
<keyword evidence="4" id="KW-1185">Reference proteome</keyword>
<feature type="domain" description="Beta-defensin-like" evidence="2">
    <location>
        <begin position="26"/>
        <end position="57"/>
    </location>
</feature>